<dbReference type="Pfam" id="PF13207">
    <property type="entry name" value="AAA_17"/>
    <property type="match status" value="1"/>
</dbReference>
<evidence type="ECO:0000313" key="4">
    <source>
        <dbReference type="EMBL" id="KYC51894.1"/>
    </source>
</evidence>
<dbReference type="STRING" id="1705564.APG08_00954"/>
<dbReference type="Proteomes" id="UP000075398">
    <property type="component" value="Unassembled WGS sequence"/>
</dbReference>
<comment type="caution">
    <text evidence="4">The sequence shown here is derived from an EMBL/GenBank/DDBJ whole genome shotgun (WGS) entry which is preliminary data.</text>
</comment>
<dbReference type="HAMAP" id="MF_01111">
    <property type="entry name" value="UPF0200"/>
    <property type="match status" value="1"/>
</dbReference>
<proteinExistence type="inferred from homology"/>
<feature type="binding site" evidence="3">
    <location>
        <begin position="6"/>
        <end position="13"/>
    </location>
    <ligand>
        <name>ATP</name>
        <dbReference type="ChEBI" id="CHEBI:30616"/>
    </ligand>
</feature>
<evidence type="ECO:0000256" key="3">
    <source>
        <dbReference type="HAMAP-Rule" id="MF_01111"/>
    </source>
</evidence>
<evidence type="ECO:0000256" key="2">
    <source>
        <dbReference type="ARBA" id="ARBA00022840"/>
    </source>
</evidence>
<accession>A0A150J4K6</accession>
<dbReference type="Gene3D" id="3.40.50.300">
    <property type="entry name" value="P-loop containing nucleotide triphosphate hydrolases"/>
    <property type="match status" value="1"/>
</dbReference>
<reference evidence="4 5" key="1">
    <citation type="journal article" date="2016" name="ISME J.">
        <title>Chasing the elusive Euryarchaeota class WSA2: genomes reveal a uniquely fastidious methyl-reducing methanogen.</title>
        <authorList>
            <person name="Nobu M.K."/>
            <person name="Narihiro T."/>
            <person name="Kuroda K."/>
            <person name="Mei R."/>
            <person name="Liu W.T."/>
        </authorList>
    </citation>
    <scope>NUCLEOTIDE SEQUENCE [LARGE SCALE GENOMIC DNA]</scope>
    <source>
        <strain evidence="4">U1lsi0528_Bin055</strain>
    </source>
</reference>
<organism evidence="4 5">
    <name type="scientific">Candidatus Methanofastidiosum methylothiophilum</name>
    <dbReference type="NCBI Taxonomy" id="1705564"/>
    <lineage>
        <taxon>Archaea</taxon>
        <taxon>Methanobacteriati</taxon>
        <taxon>Methanobacteriota</taxon>
        <taxon>Stenosarchaea group</taxon>
        <taxon>Candidatus Methanofastidiosia</taxon>
        <taxon>Candidatus Methanofastidiosales</taxon>
        <taxon>Candidatus Methanofastidiosaceae</taxon>
        <taxon>Candidatus Methanofastidiosum</taxon>
    </lineage>
</organism>
<evidence type="ECO:0000256" key="1">
    <source>
        <dbReference type="ARBA" id="ARBA00022741"/>
    </source>
</evidence>
<dbReference type="GO" id="GO:0005524">
    <property type="term" value="F:ATP binding"/>
    <property type="evidence" value="ECO:0007669"/>
    <property type="project" value="UniProtKB-UniRule"/>
</dbReference>
<name>A0A150J4K6_9EURY</name>
<protein>
    <recommendedName>
        <fullName evidence="3">UPF0200 protein AMQ22_01116</fullName>
    </recommendedName>
</protein>
<dbReference type="PANTHER" id="PTHR41930:SF1">
    <property type="entry name" value="DEPHOSPHO-COA KINASE"/>
    <property type="match status" value="1"/>
</dbReference>
<dbReference type="PANTHER" id="PTHR41930">
    <property type="entry name" value="UPF0200 PROTEIN MJ1399"/>
    <property type="match status" value="1"/>
</dbReference>
<keyword evidence="1 3" id="KW-0547">Nucleotide-binding</keyword>
<keyword evidence="2 3" id="KW-0067">ATP-binding</keyword>
<dbReference type="InterPro" id="IPR027417">
    <property type="entry name" value="P-loop_NTPase"/>
</dbReference>
<evidence type="ECO:0000313" key="5">
    <source>
        <dbReference type="Proteomes" id="UP000075398"/>
    </source>
</evidence>
<gene>
    <name evidence="4" type="ORF">AMQ22_01116</name>
</gene>
<dbReference type="SUPFAM" id="SSF52540">
    <property type="entry name" value="P-loop containing nucleoside triphosphate hydrolases"/>
    <property type="match status" value="1"/>
</dbReference>
<dbReference type="AlphaFoldDB" id="A0A150J4K6"/>
<dbReference type="EMBL" id="LNGC01000042">
    <property type="protein sequence ID" value="KYC51894.1"/>
    <property type="molecule type" value="Genomic_DNA"/>
</dbReference>
<sequence length="175" mass="20120">MIAVVGMPGSGKSEFVNIAISYGYRFISMGDIVREETVKRGYSLEESGKVAQMLRDKEGLDAIAILTLDRINETQDGKFIIEGIRGLKEIERFRKELDFFLVGIHTSPRLRFERLKNRERADDPKNIEDFYNRDLRELSWGLGEALALSDVIIDNNGTLEDYRANINRVIKKYEL</sequence>
<dbReference type="InterPro" id="IPR022970">
    <property type="entry name" value="NTP_hydrolase-rel"/>
</dbReference>
<comment type="similarity">
    <text evidence="3">Belongs to the UPF0200 family.</text>
</comment>